<dbReference type="Proteomes" id="UP001205337">
    <property type="component" value="Unassembled WGS sequence"/>
</dbReference>
<evidence type="ECO:0000313" key="3">
    <source>
        <dbReference type="EMBL" id="MCS0498642.1"/>
    </source>
</evidence>
<dbReference type="CDD" id="cd05827">
    <property type="entry name" value="Sortase_C"/>
    <property type="match status" value="1"/>
</dbReference>
<feature type="transmembrane region" description="Helical" evidence="2">
    <location>
        <begin position="271"/>
        <end position="291"/>
    </location>
</feature>
<dbReference type="InterPro" id="IPR042002">
    <property type="entry name" value="Sortase_C"/>
</dbReference>
<dbReference type="InterPro" id="IPR005754">
    <property type="entry name" value="Sortase"/>
</dbReference>
<dbReference type="RefSeq" id="WP_258797629.1">
    <property type="nucleotide sequence ID" value="NZ_JANTHX010000004.1"/>
</dbReference>
<gene>
    <name evidence="3" type="ORF">NUH29_03640</name>
</gene>
<dbReference type="NCBIfam" id="TIGR01076">
    <property type="entry name" value="sortase_fam"/>
    <property type="match status" value="1"/>
</dbReference>
<proteinExistence type="predicted"/>
<dbReference type="InterPro" id="IPR023365">
    <property type="entry name" value="Sortase_dom-sf"/>
</dbReference>
<reference evidence="3 4" key="1">
    <citation type="submission" date="2022-08" db="EMBL/GenBank/DDBJ databases">
        <authorList>
            <person name="Li F."/>
        </authorList>
    </citation>
    <scope>NUCLEOTIDE SEQUENCE [LARGE SCALE GENOMIC DNA]</scope>
    <source>
        <strain evidence="3 4">10F1B-8-1</strain>
    </source>
</reference>
<comment type="caution">
    <text evidence="3">The sequence shown here is derived from an EMBL/GenBank/DDBJ whole genome shotgun (WGS) entry which is preliminary data.</text>
</comment>
<evidence type="ECO:0000256" key="2">
    <source>
        <dbReference type="SAM" id="Phobius"/>
    </source>
</evidence>
<organism evidence="3 4">
    <name type="scientific">Protaetiibacter mangrovi</name>
    <dbReference type="NCBI Taxonomy" id="2970926"/>
    <lineage>
        <taxon>Bacteria</taxon>
        <taxon>Bacillati</taxon>
        <taxon>Actinomycetota</taxon>
        <taxon>Actinomycetes</taxon>
        <taxon>Micrococcales</taxon>
        <taxon>Microbacteriaceae</taxon>
        <taxon>Protaetiibacter</taxon>
    </lineage>
</organism>
<keyword evidence="2" id="KW-0472">Membrane</keyword>
<dbReference type="Pfam" id="PF04203">
    <property type="entry name" value="Sortase"/>
    <property type="match status" value="1"/>
</dbReference>
<dbReference type="Gene3D" id="2.40.260.10">
    <property type="entry name" value="Sortase"/>
    <property type="match status" value="1"/>
</dbReference>
<keyword evidence="2" id="KW-1133">Transmembrane helix</keyword>
<keyword evidence="2" id="KW-0812">Transmembrane</keyword>
<evidence type="ECO:0000313" key="4">
    <source>
        <dbReference type="Proteomes" id="UP001205337"/>
    </source>
</evidence>
<evidence type="ECO:0000256" key="1">
    <source>
        <dbReference type="ARBA" id="ARBA00022801"/>
    </source>
</evidence>
<accession>A0ABT1ZD65</accession>
<protein>
    <submittedName>
        <fullName evidence="3">Class C sortase</fullName>
    </submittedName>
</protein>
<dbReference type="EMBL" id="JANTHX010000004">
    <property type="protein sequence ID" value="MCS0498642.1"/>
    <property type="molecule type" value="Genomic_DNA"/>
</dbReference>
<feature type="transmembrane region" description="Helical" evidence="2">
    <location>
        <begin position="21"/>
        <end position="46"/>
    </location>
</feature>
<name>A0ABT1ZD65_9MICO</name>
<dbReference type="SUPFAM" id="SSF63817">
    <property type="entry name" value="Sortase"/>
    <property type="match status" value="1"/>
</dbReference>
<keyword evidence="1" id="KW-0378">Hydrolase</keyword>
<keyword evidence="4" id="KW-1185">Reference proteome</keyword>
<dbReference type="NCBIfam" id="NF033745">
    <property type="entry name" value="class_C_sortase"/>
    <property type="match status" value="1"/>
</dbReference>
<sequence>MTAVADVRHRRRAPRGWRMPWLAFATAVVFFAGTTVFLAPTIANWFSQVEQAQQIIDLDHGVEDLGTQARHHAIEQAKLYNTTLVGGAIVAANERIPVSSDAVDPAAHLDYDQLLRADSHGLMARVKIPVIGVDLPVYHGTADETLAEGVGHLEGTALPVGGIGTRAVLTGHRGLATSELFTNLDKVQIGDTFTIEVFGEVLTYQVVTTEVVEPEDSKALYPDPDRDLVTLVTCTPLGINSHRILVTGQRILPTPAEDLAKAGAVPTIPGFPWWAVILGAVLVLGALYVWLSGRAPRRTRRAAARPAPSDEDAAPAP</sequence>